<evidence type="ECO:0000313" key="1">
    <source>
        <dbReference type="EMBL" id="CAD9543388.1"/>
    </source>
</evidence>
<organism evidence="1">
    <name type="scientific">Haptolina brevifila</name>
    <dbReference type="NCBI Taxonomy" id="156173"/>
    <lineage>
        <taxon>Eukaryota</taxon>
        <taxon>Haptista</taxon>
        <taxon>Haptophyta</taxon>
        <taxon>Prymnesiophyceae</taxon>
        <taxon>Prymnesiales</taxon>
        <taxon>Prymnesiaceae</taxon>
        <taxon>Haptolina</taxon>
    </lineage>
</organism>
<dbReference type="AlphaFoldDB" id="A0A7S2NK11"/>
<protein>
    <submittedName>
        <fullName evidence="1">Uncharacterized protein</fullName>
    </submittedName>
</protein>
<accession>A0A7S2NK11</accession>
<gene>
    <name evidence="1" type="ORF">CBRE1094_LOCUS42341</name>
</gene>
<reference evidence="1" key="1">
    <citation type="submission" date="2021-01" db="EMBL/GenBank/DDBJ databases">
        <authorList>
            <person name="Corre E."/>
            <person name="Pelletier E."/>
            <person name="Niang G."/>
            <person name="Scheremetjew M."/>
            <person name="Finn R."/>
            <person name="Kale V."/>
            <person name="Holt S."/>
            <person name="Cochrane G."/>
            <person name="Meng A."/>
            <person name="Brown T."/>
            <person name="Cohen L."/>
        </authorList>
    </citation>
    <scope>NUCLEOTIDE SEQUENCE</scope>
    <source>
        <strain evidence="1">UTEX LB 985</strain>
    </source>
</reference>
<proteinExistence type="predicted"/>
<name>A0A7S2NK11_9EUKA</name>
<dbReference type="EMBL" id="HBGU01077660">
    <property type="protein sequence ID" value="CAD9543388.1"/>
    <property type="molecule type" value="Transcribed_RNA"/>
</dbReference>
<sequence length="246" mass="27999">MTWMTRHVMEKYGDRVLVVNYSSARHALFAVCEEQERLNAMGESAIIILDIPRSAKIDHEFYIAAETIKGAIFQSPLKPVKSKTVQCKLDLSPCVLVFSNLKLVKKDLENLTADRWDIMSIDPDSNEAVQLKQAQRWVDEITEERYKEARQEIDDDMALGDDPNEQKVRDCFEVDSDATDELVVQKDLHPVIQAAGYDKNHICLGVLLARVFKKEMKDGTVRRKQHGKKGTRYIGLKIKADAPQPA</sequence>